<accession>A0A1I7INV3</accession>
<feature type="domain" description="M23ase beta-sheet core" evidence="3">
    <location>
        <begin position="204"/>
        <end position="301"/>
    </location>
</feature>
<dbReference type="EMBL" id="FPBV01000007">
    <property type="protein sequence ID" value="SFU74601.1"/>
    <property type="molecule type" value="Genomic_DNA"/>
</dbReference>
<dbReference type="AlphaFoldDB" id="A0A1I7INV3"/>
<dbReference type="InterPro" id="IPR011055">
    <property type="entry name" value="Dup_hybrid_motif"/>
</dbReference>
<keyword evidence="5" id="KW-1185">Reference proteome</keyword>
<evidence type="ECO:0000313" key="4">
    <source>
        <dbReference type="EMBL" id="SFU74601.1"/>
    </source>
</evidence>
<evidence type="ECO:0000259" key="3">
    <source>
        <dbReference type="Pfam" id="PF01551"/>
    </source>
</evidence>
<dbReference type="GO" id="GO:0004222">
    <property type="term" value="F:metalloendopeptidase activity"/>
    <property type="evidence" value="ECO:0007669"/>
    <property type="project" value="TreeGrafter"/>
</dbReference>
<dbReference type="PANTHER" id="PTHR21666">
    <property type="entry name" value="PEPTIDASE-RELATED"/>
    <property type="match status" value="1"/>
</dbReference>
<protein>
    <submittedName>
        <fullName evidence="4">Peptidase family M23</fullName>
    </submittedName>
</protein>
<dbReference type="STRING" id="392015.SAMN05421543_1076"/>
<reference evidence="5" key="1">
    <citation type="submission" date="2016-10" db="EMBL/GenBank/DDBJ databases">
        <authorList>
            <person name="Varghese N."/>
        </authorList>
    </citation>
    <scope>NUCLEOTIDE SEQUENCE [LARGE SCALE GENOMIC DNA]</scope>
    <source>
        <strain evidence="5">DSM 17980</strain>
    </source>
</reference>
<proteinExistence type="predicted"/>
<organism evidence="4 5">
    <name type="scientific">Alicyclobacillus macrosporangiidus</name>
    <dbReference type="NCBI Taxonomy" id="392015"/>
    <lineage>
        <taxon>Bacteria</taxon>
        <taxon>Bacillati</taxon>
        <taxon>Bacillota</taxon>
        <taxon>Bacilli</taxon>
        <taxon>Bacillales</taxon>
        <taxon>Alicyclobacillaceae</taxon>
        <taxon>Alicyclobacillus</taxon>
    </lineage>
</organism>
<dbReference type="InterPro" id="IPR050570">
    <property type="entry name" value="Cell_wall_metabolism_enzyme"/>
</dbReference>
<dbReference type="CDD" id="cd12797">
    <property type="entry name" value="M23_peptidase"/>
    <property type="match status" value="1"/>
</dbReference>
<sequence length="331" mass="36892">MNKRRFFVMVCALLAMVAGWAPDSLVSAAERKTQEELLPIYRKAAADTGVSWTLLAAVDRYAELMKTKGDLERHPFYGFAFEPAAWAGIDNPNWLDIDPTTISLFHGLGRDGNGDGMALPWDPQDRIPVLAEWLDELSGEDDGEVAIWDLFQDPVAMDRIAAFQTLFDRYGLNPKGHCFPVWKRADYAVKHNFGAGRSWGGRRIHEGVDIFAPSGTPVLACSYGYVELMGWNRYGGWRIGIRDVNNMYYYYAHLSSYAKGLKRGDVVEPGQVIGYVGRSGYGPPGTSGKFPPHLHFGVYRDTGRGEWAINPSSLLTQWQTLPQPARPGPSK</sequence>
<dbReference type="Gene3D" id="2.70.70.10">
    <property type="entry name" value="Glucose Permease (Domain IIA)"/>
    <property type="match status" value="1"/>
</dbReference>
<dbReference type="Proteomes" id="UP000183508">
    <property type="component" value="Unassembled WGS sequence"/>
</dbReference>
<dbReference type="PANTHER" id="PTHR21666:SF289">
    <property type="entry name" value="L-ALA--D-GLU ENDOPEPTIDASE"/>
    <property type="match status" value="1"/>
</dbReference>
<gene>
    <name evidence="4" type="ORF">SAMN05421543_1076</name>
</gene>
<evidence type="ECO:0000313" key="5">
    <source>
        <dbReference type="Proteomes" id="UP000183508"/>
    </source>
</evidence>
<feature type="chain" id="PRO_5039142353" evidence="2">
    <location>
        <begin position="22"/>
        <end position="331"/>
    </location>
</feature>
<name>A0A1I7INV3_9BACL</name>
<dbReference type="InterPro" id="IPR016047">
    <property type="entry name" value="M23ase_b-sheet_dom"/>
</dbReference>
<dbReference type="SUPFAM" id="SSF51261">
    <property type="entry name" value="Duplicated hybrid motif"/>
    <property type="match status" value="1"/>
</dbReference>
<dbReference type="eggNOG" id="COG0739">
    <property type="taxonomic scope" value="Bacteria"/>
</dbReference>
<feature type="signal peptide" evidence="2">
    <location>
        <begin position="1"/>
        <end position="21"/>
    </location>
</feature>
<dbReference type="Pfam" id="PF01551">
    <property type="entry name" value="Peptidase_M23"/>
    <property type="match status" value="1"/>
</dbReference>
<keyword evidence="1 2" id="KW-0732">Signal</keyword>
<evidence type="ECO:0000256" key="2">
    <source>
        <dbReference type="SAM" id="SignalP"/>
    </source>
</evidence>
<dbReference type="RefSeq" id="WP_074951266.1">
    <property type="nucleotide sequence ID" value="NZ_FPBV01000007.1"/>
</dbReference>
<evidence type="ECO:0000256" key="1">
    <source>
        <dbReference type="ARBA" id="ARBA00022729"/>
    </source>
</evidence>